<evidence type="ECO:0000256" key="10">
    <source>
        <dbReference type="ARBA" id="ARBA00022919"/>
    </source>
</evidence>
<keyword evidence="13 16" id="KW-0472">Membrane</keyword>
<feature type="region of interest" description="Disordered" evidence="15">
    <location>
        <begin position="1"/>
        <end position="25"/>
    </location>
</feature>
<evidence type="ECO:0000313" key="17">
    <source>
        <dbReference type="EMBL" id="KAK0753097.1"/>
    </source>
</evidence>
<evidence type="ECO:0000256" key="15">
    <source>
        <dbReference type="SAM" id="MobiDB-lite"/>
    </source>
</evidence>
<gene>
    <name evidence="17" type="ORF">B0T18DRAFT_395984</name>
</gene>
<dbReference type="Pfam" id="PF02353">
    <property type="entry name" value="CMAS"/>
    <property type="match status" value="1"/>
</dbReference>
<protein>
    <recommendedName>
        <fullName evidence="14">sphingolipid C(9)-methyltransferase</fullName>
        <ecNumber evidence="14">2.1.1.317</ecNumber>
    </recommendedName>
</protein>
<evidence type="ECO:0000256" key="3">
    <source>
        <dbReference type="ARBA" id="ARBA00004991"/>
    </source>
</evidence>
<dbReference type="PANTHER" id="PTHR45197:SF1">
    <property type="entry name" value="SPHINGOLIPID C9-METHYLTRANSFERASE A-RELATED"/>
    <property type="match status" value="1"/>
</dbReference>
<comment type="pathway">
    <text evidence="3">Sphingolipid metabolism.</text>
</comment>
<keyword evidence="7" id="KW-0808">Transferase</keyword>
<dbReference type="SUPFAM" id="SSF53335">
    <property type="entry name" value="S-adenosyl-L-methionine-dependent methyltransferases"/>
    <property type="match status" value="1"/>
</dbReference>
<dbReference type="PANTHER" id="PTHR45197">
    <property type="entry name" value="SYNTHASE, PUTATIVE (AFU_ORTHOLOGUE AFUA_7G04190)-RELATED"/>
    <property type="match status" value="1"/>
</dbReference>
<evidence type="ECO:0000256" key="13">
    <source>
        <dbReference type="ARBA" id="ARBA00023136"/>
    </source>
</evidence>
<keyword evidence="5" id="KW-0444">Lipid biosynthesis</keyword>
<evidence type="ECO:0000256" key="14">
    <source>
        <dbReference type="ARBA" id="ARBA00039020"/>
    </source>
</evidence>
<keyword evidence="18" id="KW-1185">Reference proteome</keyword>
<evidence type="ECO:0000256" key="12">
    <source>
        <dbReference type="ARBA" id="ARBA00023098"/>
    </source>
</evidence>
<dbReference type="GO" id="GO:0008168">
    <property type="term" value="F:methyltransferase activity"/>
    <property type="evidence" value="ECO:0007669"/>
    <property type="project" value="UniProtKB-KW"/>
</dbReference>
<dbReference type="CDD" id="cd02440">
    <property type="entry name" value="AdoMet_MTases"/>
    <property type="match status" value="1"/>
</dbReference>
<comment type="subcellular location">
    <subcellularLocation>
        <location evidence="1">Membrane</location>
        <topology evidence="1">Multi-pass membrane protein</topology>
    </subcellularLocation>
</comment>
<feature type="transmembrane region" description="Helical" evidence="16">
    <location>
        <begin position="72"/>
        <end position="90"/>
    </location>
</feature>
<comment type="similarity">
    <text evidence="4">Belongs to the CFA/CMAS family.</text>
</comment>
<evidence type="ECO:0000256" key="8">
    <source>
        <dbReference type="ARBA" id="ARBA00022691"/>
    </source>
</evidence>
<evidence type="ECO:0000256" key="16">
    <source>
        <dbReference type="SAM" id="Phobius"/>
    </source>
</evidence>
<dbReference type="InterPro" id="IPR052290">
    <property type="entry name" value="Sphingo_C9-MT"/>
</dbReference>
<keyword evidence="9 16" id="KW-0812">Transmembrane</keyword>
<keyword evidence="8" id="KW-0949">S-adenosyl-L-methionine</keyword>
<comment type="caution">
    <text evidence="17">The sequence shown here is derived from an EMBL/GenBank/DDBJ whole genome shotgun (WGS) entry which is preliminary data.</text>
</comment>
<keyword evidence="10" id="KW-0746">Sphingolipid metabolism</keyword>
<proteinExistence type="inferred from homology"/>
<dbReference type="InterPro" id="IPR029063">
    <property type="entry name" value="SAM-dependent_MTases_sf"/>
</dbReference>
<name>A0AA40F8Q8_9PEZI</name>
<sequence>MAASKGANGAASNGNTNGNTKDSKDSKMLYQFVETPKQTAATFETKEECGVRTTSYPTIKNAPLPADAAGSVNFSNIALFSILGGVPFYLAWKVGGGLKTTIFFALFTSAPLLSAFWVIASVISPRLNEKAKYPGRPVEHYLTFKKPEDQAKYHGKSKIPMETFQEMYFDGDVEFNGDALDILEYRHDWASFRFTYGLIKFFLTGMVPEVIMHTRSQDEEQVRDHYDRGDDFYSWFLGPRMIYTSGIISDINKEETLEELQDNKLAVVCEKIALHEGERLLDIGCGWGTLARFASVNFGAKTTGITLGRNQTKWGNNALRAAGIPEDQSKILCMDYRDIPVPEGRYNKITCLEMAEHVGVRHFSAFLRQVNDMLEDDGVFFLQIAGLRKSWQYEDLIWGLFMNKYIFPGADASTPLGFFVDKIEGAGFEVKAVDTIGVHYSATLWRWYRNWMANRTKVEAKYGKRWFRIWEFFLAHSTIISRQGSATCYQITIVKNLNSTHRIEGIPTQHGLSGALKHTGADLKAWAQAEAQRFPAVAL</sequence>
<dbReference type="GO" id="GO:0016020">
    <property type="term" value="C:membrane"/>
    <property type="evidence" value="ECO:0007669"/>
    <property type="project" value="UniProtKB-SubCell"/>
</dbReference>
<keyword evidence="6 17" id="KW-0489">Methyltransferase</keyword>
<evidence type="ECO:0000256" key="4">
    <source>
        <dbReference type="ARBA" id="ARBA00010815"/>
    </source>
</evidence>
<dbReference type="EMBL" id="JAUKUD010000001">
    <property type="protein sequence ID" value="KAK0753097.1"/>
    <property type="molecule type" value="Genomic_DNA"/>
</dbReference>
<keyword evidence="11 16" id="KW-1133">Transmembrane helix</keyword>
<dbReference type="Proteomes" id="UP001172155">
    <property type="component" value="Unassembled WGS sequence"/>
</dbReference>
<dbReference type="EC" id="2.1.1.317" evidence="14"/>
<comment type="pathway">
    <text evidence="2">Lipid metabolism; sphingolipid metabolism.</text>
</comment>
<evidence type="ECO:0000313" key="18">
    <source>
        <dbReference type="Proteomes" id="UP001172155"/>
    </source>
</evidence>
<evidence type="ECO:0000256" key="9">
    <source>
        <dbReference type="ARBA" id="ARBA00022692"/>
    </source>
</evidence>
<dbReference type="AlphaFoldDB" id="A0AA40F8Q8"/>
<evidence type="ECO:0000256" key="2">
    <source>
        <dbReference type="ARBA" id="ARBA00004760"/>
    </source>
</evidence>
<dbReference type="GO" id="GO:0032259">
    <property type="term" value="P:methylation"/>
    <property type="evidence" value="ECO:0007669"/>
    <property type="project" value="UniProtKB-KW"/>
</dbReference>
<dbReference type="Gene3D" id="3.40.50.150">
    <property type="entry name" value="Vaccinia Virus protein VP39"/>
    <property type="match status" value="1"/>
</dbReference>
<reference evidence="17" key="1">
    <citation type="submission" date="2023-06" db="EMBL/GenBank/DDBJ databases">
        <title>Genome-scale phylogeny and comparative genomics of the fungal order Sordariales.</title>
        <authorList>
            <consortium name="Lawrence Berkeley National Laboratory"/>
            <person name="Hensen N."/>
            <person name="Bonometti L."/>
            <person name="Westerberg I."/>
            <person name="Brannstrom I.O."/>
            <person name="Guillou S."/>
            <person name="Cros-Aarteil S."/>
            <person name="Calhoun S."/>
            <person name="Haridas S."/>
            <person name="Kuo A."/>
            <person name="Mondo S."/>
            <person name="Pangilinan J."/>
            <person name="Riley R."/>
            <person name="LaButti K."/>
            <person name="Andreopoulos B."/>
            <person name="Lipzen A."/>
            <person name="Chen C."/>
            <person name="Yanf M."/>
            <person name="Daum C."/>
            <person name="Ng V."/>
            <person name="Clum A."/>
            <person name="Steindorff A."/>
            <person name="Ohm R."/>
            <person name="Martin F."/>
            <person name="Silar P."/>
            <person name="Natvig D."/>
            <person name="Lalanne C."/>
            <person name="Gautier V."/>
            <person name="Ament-velasquez S.L."/>
            <person name="Kruys A."/>
            <person name="Hutchinson M.I."/>
            <person name="Powell A.J."/>
            <person name="Barry K."/>
            <person name="Miller A.N."/>
            <person name="Grigoriev I.V."/>
            <person name="Debuchy R."/>
            <person name="Gladieux P."/>
            <person name="Thoren M.H."/>
            <person name="Johannesson H."/>
        </authorList>
    </citation>
    <scope>NUCLEOTIDE SEQUENCE</scope>
    <source>
        <strain evidence="17">SMH3187-1</strain>
    </source>
</reference>
<feature type="transmembrane region" description="Helical" evidence="16">
    <location>
        <begin position="102"/>
        <end position="123"/>
    </location>
</feature>
<organism evidence="17 18">
    <name type="scientific">Schizothecium vesticola</name>
    <dbReference type="NCBI Taxonomy" id="314040"/>
    <lineage>
        <taxon>Eukaryota</taxon>
        <taxon>Fungi</taxon>
        <taxon>Dikarya</taxon>
        <taxon>Ascomycota</taxon>
        <taxon>Pezizomycotina</taxon>
        <taxon>Sordariomycetes</taxon>
        <taxon>Sordariomycetidae</taxon>
        <taxon>Sordariales</taxon>
        <taxon>Schizotheciaceae</taxon>
        <taxon>Schizothecium</taxon>
    </lineage>
</organism>
<keyword evidence="12" id="KW-0443">Lipid metabolism</keyword>
<evidence type="ECO:0000256" key="5">
    <source>
        <dbReference type="ARBA" id="ARBA00022516"/>
    </source>
</evidence>
<evidence type="ECO:0000256" key="7">
    <source>
        <dbReference type="ARBA" id="ARBA00022679"/>
    </source>
</evidence>
<dbReference type="GO" id="GO:0006665">
    <property type="term" value="P:sphingolipid metabolic process"/>
    <property type="evidence" value="ECO:0007669"/>
    <property type="project" value="UniProtKB-KW"/>
</dbReference>
<evidence type="ECO:0000256" key="6">
    <source>
        <dbReference type="ARBA" id="ARBA00022603"/>
    </source>
</evidence>
<accession>A0AA40F8Q8</accession>
<feature type="compositionally biased region" description="Low complexity" evidence="15">
    <location>
        <begin position="1"/>
        <end position="20"/>
    </location>
</feature>
<evidence type="ECO:0000256" key="11">
    <source>
        <dbReference type="ARBA" id="ARBA00022989"/>
    </source>
</evidence>
<evidence type="ECO:0000256" key="1">
    <source>
        <dbReference type="ARBA" id="ARBA00004141"/>
    </source>
</evidence>